<dbReference type="Proteomes" id="UP000314294">
    <property type="component" value="Unassembled WGS sequence"/>
</dbReference>
<evidence type="ECO:0000313" key="2">
    <source>
        <dbReference type="Proteomes" id="UP000314294"/>
    </source>
</evidence>
<organism evidence="1 2">
    <name type="scientific">Liparis tanakae</name>
    <name type="common">Tanaka's snailfish</name>
    <dbReference type="NCBI Taxonomy" id="230148"/>
    <lineage>
        <taxon>Eukaryota</taxon>
        <taxon>Metazoa</taxon>
        <taxon>Chordata</taxon>
        <taxon>Craniata</taxon>
        <taxon>Vertebrata</taxon>
        <taxon>Euteleostomi</taxon>
        <taxon>Actinopterygii</taxon>
        <taxon>Neopterygii</taxon>
        <taxon>Teleostei</taxon>
        <taxon>Neoteleostei</taxon>
        <taxon>Acanthomorphata</taxon>
        <taxon>Eupercaria</taxon>
        <taxon>Perciformes</taxon>
        <taxon>Cottioidei</taxon>
        <taxon>Cottales</taxon>
        <taxon>Liparidae</taxon>
        <taxon>Liparis</taxon>
    </lineage>
</organism>
<dbReference type="EMBL" id="SRLO01010162">
    <property type="protein sequence ID" value="TNN26476.1"/>
    <property type="molecule type" value="Genomic_DNA"/>
</dbReference>
<gene>
    <name evidence="1" type="ORF">EYF80_063387</name>
</gene>
<sequence length="128" mass="14268">MMMMMMMMMVMMMMMMMMMMMVMMMMMMIMMMVMMMVMVMMILIKSTRHEGGGNVVTVTLMDGSGARAPSSGGMPHCTHGIYRPFTINPSAAVAHLRSGTTWGGNDAAEDAARVQAFSLIEFEESSKL</sequence>
<evidence type="ECO:0000313" key="1">
    <source>
        <dbReference type="EMBL" id="TNN26476.1"/>
    </source>
</evidence>
<comment type="caution">
    <text evidence="1">The sequence shown here is derived from an EMBL/GenBank/DDBJ whole genome shotgun (WGS) entry which is preliminary data.</text>
</comment>
<proteinExistence type="predicted"/>
<accession>A0A4Z2ECA0</accession>
<dbReference type="AlphaFoldDB" id="A0A4Z2ECA0"/>
<keyword evidence="2" id="KW-1185">Reference proteome</keyword>
<name>A0A4Z2ECA0_9TELE</name>
<reference evidence="1 2" key="1">
    <citation type="submission" date="2019-03" db="EMBL/GenBank/DDBJ databases">
        <title>First draft genome of Liparis tanakae, snailfish: a comprehensive survey of snailfish specific genes.</title>
        <authorList>
            <person name="Kim W."/>
            <person name="Song I."/>
            <person name="Jeong J.-H."/>
            <person name="Kim D."/>
            <person name="Kim S."/>
            <person name="Ryu S."/>
            <person name="Song J.Y."/>
            <person name="Lee S.K."/>
        </authorList>
    </citation>
    <scope>NUCLEOTIDE SEQUENCE [LARGE SCALE GENOMIC DNA]</scope>
    <source>
        <tissue evidence="1">Muscle</tissue>
    </source>
</reference>
<protein>
    <submittedName>
        <fullName evidence="1">Uncharacterized protein</fullName>
    </submittedName>
</protein>